<reference evidence="4 5" key="1">
    <citation type="journal article" date="2013" name="Genome Biol.">
        <title>Genome of Acanthamoeba castellanii highlights extensive lateral gene transfer and early evolution of tyrosine kinase signaling.</title>
        <authorList>
            <person name="Clarke M."/>
            <person name="Lohan A.J."/>
            <person name="Liu B."/>
            <person name="Lagkouvardos I."/>
            <person name="Roy S."/>
            <person name="Zafar N."/>
            <person name="Bertelli C."/>
            <person name="Schilde C."/>
            <person name="Kianianmomeni A."/>
            <person name="Burglin T.R."/>
            <person name="Frech C."/>
            <person name="Turcotte B."/>
            <person name="Kopec K.O."/>
            <person name="Synnott J.M."/>
            <person name="Choo C."/>
            <person name="Paponov I."/>
            <person name="Finkler A."/>
            <person name="Soon Heng Tan C."/>
            <person name="Hutchins A.P."/>
            <person name="Weinmeier T."/>
            <person name="Rattei T."/>
            <person name="Chu J.S."/>
            <person name="Gimenez G."/>
            <person name="Irimia M."/>
            <person name="Rigden D.J."/>
            <person name="Fitzpatrick D.A."/>
            <person name="Lorenzo-Morales J."/>
            <person name="Bateman A."/>
            <person name="Chiu C.H."/>
            <person name="Tang P."/>
            <person name="Hegemann P."/>
            <person name="Fromm H."/>
            <person name="Raoult D."/>
            <person name="Greub G."/>
            <person name="Miranda-Saavedra D."/>
            <person name="Chen N."/>
            <person name="Nash P."/>
            <person name="Ginger M.L."/>
            <person name="Horn M."/>
            <person name="Schaap P."/>
            <person name="Caler L."/>
            <person name="Loftus B."/>
        </authorList>
    </citation>
    <scope>NUCLEOTIDE SEQUENCE [LARGE SCALE GENOMIC DNA]</scope>
    <source>
        <strain evidence="4 5">Neff</strain>
    </source>
</reference>
<dbReference type="STRING" id="1257118.L8H4V8"/>
<dbReference type="InterPro" id="IPR026894">
    <property type="entry name" value="DnaJ_X"/>
</dbReference>
<keyword evidence="1" id="KW-0175">Coiled coil</keyword>
<sequence>MEGKVLETEYYDLLGVSPTATTAQIKKGYYQAAKVHHPDKGGSEDTFKAISVAYEVLSDPEKRERYNKYGKVVFEKGDDIFSDPRELFKDMFGGEKFKEFFGEVSFEHFSATSDPGEQEAHRIITLRAQLLSKLELYLEGSEEEFKQSLTKQAAELKDEDRGAELLYHVGYVYRSEAKQHLGGIGGTFAEWREKAHMIKETWGALKSAIRLEVAQQELQAKQMEGELGTQTEEQAELEAAIESEGMGALFRMGKLETENTMRKVCESVLGDLDISKAERRRRAKGLRIMGEIYEKVGATEYRRKLKEEEKKRKEEADAGGHKGKEKAETESSKDEADEALAAEPPVPSNSNEDID</sequence>
<name>L8H4V8_ACACF</name>
<organism evidence="4 5">
    <name type="scientific">Acanthamoeba castellanii (strain ATCC 30010 / Neff)</name>
    <dbReference type="NCBI Taxonomy" id="1257118"/>
    <lineage>
        <taxon>Eukaryota</taxon>
        <taxon>Amoebozoa</taxon>
        <taxon>Discosea</taxon>
        <taxon>Longamoebia</taxon>
        <taxon>Centramoebida</taxon>
        <taxon>Acanthamoebidae</taxon>
        <taxon>Acanthamoeba</taxon>
    </lineage>
</organism>
<evidence type="ECO:0000259" key="3">
    <source>
        <dbReference type="PROSITE" id="PS50076"/>
    </source>
</evidence>
<dbReference type="Pfam" id="PF00226">
    <property type="entry name" value="DnaJ"/>
    <property type="match status" value="1"/>
</dbReference>
<evidence type="ECO:0000256" key="2">
    <source>
        <dbReference type="SAM" id="MobiDB-lite"/>
    </source>
</evidence>
<dbReference type="InterPro" id="IPR018253">
    <property type="entry name" value="DnaJ_domain_CS"/>
</dbReference>
<dbReference type="PANTHER" id="PTHR44924">
    <property type="entry name" value="DNAJ SUBFAMILY A MEMBER 2"/>
    <property type="match status" value="1"/>
</dbReference>
<dbReference type="RefSeq" id="XP_004342310.1">
    <property type="nucleotide sequence ID" value="XM_004342261.1"/>
</dbReference>
<feature type="region of interest" description="Disordered" evidence="2">
    <location>
        <begin position="299"/>
        <end position="355"/>
    </location>
</feature>
<dbReference type="InterPro" id="IPR036869">
    <property type="entry name" value="J_dom_sf"/>
</dbReference>
<dbReference type="VEuPathDB" id="AmoebaDB:ACA1_116720"/>
<evidence type="ECO:0000313" key="5">
    <source>
        <dbReference type="Proteomes" id="UP000011083"/>
    </source>
</evidence>
<dbReference type="Proteomes" id="UP000011083">
    <property type="component" value="Unassembled WGS sequence"/>
</dbReference>
<dbReference type="AlphaFoldDB" id="L8H4V8"/>
<proteinExistence type="predicted"/>
<dbReference type="Pfam" id="PF14308">
    <property type="entry name" value="DnaJ-X"/>
    <property type="match status" value="1"/>
</dbReference>
<dbReference type="SMART" id="SM00271">
    <property type="entry name" value="DnaJ"/>
    <property type="match status" value="1"/>
</dbReference>
<evidence type="ECO:0000313" key="4">
    <source>
        <dbReference type="EMBL" id="ELR20200.1"/>
    </source>
</evidence>
<dbReference type="GeneID" id="14921046"/>
<feature type="compositionally biased region" description="Basic and acidic residues" evidence="2">
    <location>
        <begin position="300"/>
        <end position="334"/>
    </location>
</feature>
<keyword evidence="5" id="KW-1185">Reference proteome</keyword>
<dbReference type="InterPro" id="IPR001623">
    <property type="entry name" value="DnaJ_domain"/>
</dbReference>
<evidence type="ECO:0000256" key="1">
    <source>
        <dbReference type="SAM" id="Coils"/>
    </source>
</evidence>
<dbReference type="SUPFAM" id="SSF46565">
    <property type="entry name" value="Chaperone J-domain"/>
    <property type="match status" value="1"/>
</dbReference>
<protein>
    <submittedName>
        <fullName evidence="4">DnaJ domain containing protein</fullName>
    </submittedName>
</protein>
<accession>L8H4V8</accession>
<gene>
    <name evidence="4" type="ORF">ACA1_116720</name>
</gene>
<dbReference type="PROSITE" id="PS50076">
    <property type="entry name" value="DNAJ_2"/>
    <property type="match status" value="1"/>
</dbReference>
<dbReference type="OMA" id="EVFGAMF"/>
<dbReference type="Gene3D" id="1.10.287.110">
    <property type="entry name" value="DnaJ domain"/>
    <property type="match status" value="1"/>
</dbReference>
<dbReference type="KEGG" id="acan:ACA1_116720"/>
<dbReference type="PANTHER" id="PTHR44924:SF1">
    <property type="entry name" value="DNAJ SUBFAMILY A MEMBER 2"/>
    <property type="match status" value="1"/>
</dbReference>
<dbReference type="PRINTS" id="PR00625">
    <property type="entry name" value="JDOMAIN"/>
</dbReference>
<feature type="domain" description="J" evidence="3">
    <location>
        <begin position="9"/>
        <end position="70"/>
    </location>
</feature>
<dbReference type="EMBL" id="KB007926">
    <property type="protein sequence ID" value="ELR20200.1"/>
    <property type="molecule type" value="Genomic_DNA"/>
</dbReference>
<feature type="coiled-coil region" evidence="1">
    <location>
        <begin position="206"/>
        <end position="240"/>
    </location>
</feature>
<dbReference type="PROSITE" id="PS00636">
    <property type="entry name" value="DNAJ_1"/>
    <property type="match status" value="1"/>
</dbReference>
<dbReference type="CDD" id="cd06257">
    <property type="entry name" value="DnaJ"/>
    <property type="match status" value="1"/>
</dbReference>
<dbReference type="OrthoDB" id="10250354at2759"/>